<reference evidence="5" key="1">
    <citation type="journal article" date="2019" name="Int. J. Syst. Evol. Microbiol.">
        <title>The Global Catalogue of Microorganisms (GCM) 10K type strain sequencing project: providing services to taxonomists for standard genome sequencing and annotation.</title>
        <authorList>
            <consortium name="The Broad Institute Genomics Platform"/>
            <consortium name="The Broad Institute Genome Sequencing Center for Infectious Disease"/>
            <person name="Wu L."/>
            <person name="Ma J."/>
        </authorList>
    </citation>
    <scope>NUCLEOTIDE SEQUENCE [LARGE SCALE GENOMIC DNA]</scope>
    <source>
        <strain evidence="5">TISTR 1827</strain>
    </source>
</reference>
<gene>
    <name evidence="4" type="ORF">ACFSW5_21350</name>
</gene>
<evidence type="ECO:0000313" key="4">
    <source>
        <dbReference type="EMBL" id="MFD2662805.1"/>
    </source>
</evidence>
<comment type="similarity">
    <text evidence="1">Belongs to the GTP cyclohydrolase I type 2/NIF3 family.</text>
</comment>
<organism evidence="4 5">
    <name type="scientific">Paenibacillus thailandensis</name>
    <dbReference type="NCBI Taxonomy" id="393250"/>
    <lineage>
        <taxon>Bacteria</taxon>
        <taxon>Bacillati</taxon>
        <taxon>Bacillota</taxon>
        <taxon>Bacilli</taxon>
        <taxon>Bacillales</taxon>
        <taxon>Paenibacillaceae</taxon>
        <taxon>Paenibacillus</taxon>
    </lineage>
</organism>
<keyword evidence="5" id="KW-1185">Reference proteome</keyword>
<evidence type="ECO:0000256" key="1">
    <source>
        <dbReference type="ARBA" id="ARBA00006964"/>
    </source>
</evidence>
<proteinExistence type="inferred from homology"/>
<name>A0ABW5R2T8_9BACL</name>
<dbReference type="InterPro" id="IPR036069">
    <property type="entry name" value="DUF34/NIF3_sf"/>
</dbReference>
<sequence length="264" mass="29115">MKLTVQSVMDALMKPARSLERTVDGLVFGRAEEEVRGIAVVFMPTQRALEQAAGLGANLVIAHEGAFYSHADQTGSSSAGPVYETKKRLILEAGMSLFRFHDYIHKYEPDLVTEGLVHELGWERFVVKRRPEAAIAELPPASLKAIAEVAKERLGIPYIRTLGDPEQRCAKAAVLVGYRGGGGVTIPLFEEEDVDLVVYGEGPEWETPEYVRDALAQGRKKGVIVLGHAESEAPGMRLLARRLQEAFPQIPVHSLQNEPLFQMM</sequence>
<dbReference type="Gene3D" id="3.40.1390.30">
    <property type="entry name" value="NIF3 (NGG1p interacting factor 3)-like"/>
    <property type="match status" value="2"/>
</dbReference>
<dbReference type="InterPro" id="IPR002678">
    <property type="entry name" value="DUF34/NIF3"/>
</dbReference>
<comment type="caution">
    <text evidence="4">The sequence shown here is derived from an EMBL/GenBank/DDBJ whole genome shotgun (WGS) entry which is preliminary data.</text>
</comment>
<dbReference type="EMBL" id="JBHUMY010000032">
    <property type="protein sequence ID" value="MFD2662805.1"/>
    <property type="molecule type" value="Genomic_DNA"/>
</dbReference>
<evidence type="ECO:0000256" key="3">
    <source>
        <dbReference type="ARBA" id="ARBA00022723"/>
    </source>
</evidence>
<evidence type="ECO:0000256" key="2">
    <source>
        <dbReference type="ARBA" id="ARBA00022112"/>
    </source>
</evidence>
<accession>A0ABW5R2T8</accession>
<dbReference type="RefSeq" id="WP_379277662.1">
    <property type="nucleotide sequence ID" value="NZ_JBHUGT010000035.1"/>
</dbReference>
<dbReference type="SUPFAM" id="SSF102705">
    <property type="entry name" value="NIF3 (NGG1p interacting factor 3)-like"/>
    <property type="match status" value="1"/>
</dbReference>
<evidence type="ECO:0000313" key="5">
    <source>
        <dbReference type="Proteomes" id="UP001597493"/>
    </source>
</evidence>
<keyword evidence="3" id="KW-0479">Metal-binding</keyword>
<dbReference type="Pfam" id="PF01784">
    <property type="entry name" value="DUF34_NIF3"/>
    <property type="match status" value="1"/>
</dbReference>
<dbReference type="PANTHER" id="PTHR13799">
    <property type="entry name" value="NGG1 INTERACTING FACTOR 3"/>
    <property type="match status" value="1"/>
</dbReference>
<protein>
    <recommendedName>
        <fullName evidence="2">GTP cyclohydrolase 1 type 2 homolog</fullName>
    </recommendedName>
</protein>
<dbReference type="PANTHER" id="PTHR13799:SF14">
    <property type="entry name" value="GTP CYCLOHYDROLASE 1 TYPE 2 HOMOLOG"/>
    <property type="match status" value="1"/>
</dbReference>
<dbReference type="Proteomes" id="UP001597493">
    <property type="component" value="Unassembled WGS sequence"/>
</dbReference>